<dbReference type="AlphaFoldDB" id="A0A318HP01"/>
<organism evidence="1 2">
    <name type="scientific">Hoylesella shahii DSM 15611 = JCM 12083</name>
    <dbReference type="NCBI Taxonomy" id="1122991"/>
    <lineage>
        <taxon>Bacteria</taxon>
        <taxon>Pseudomonadati</taxon>
        <taxon>Bacteroidota</taxon>
        <taxon>Bacteroidia</taxon>
        <taxon>Bacteroidales</taxon>
        <taxon>Prevotellaceae</taxon>
        <taxon>Hoylesella</taxon>
    </lineage>
</organism>
<accession>A0A318HP01</accession>
<proteinExistence type="predicted"/>
<sequence>MLMCMTGCQKHIVEANVREAYIEKLETNQIYKITCKEEINKIVYNVNSSKREFCIFIPDVKVVLIYRDNKKRIILINGNKFKIDGITYVSSDKIWEKQFN</sequence>
<dbReference type="EMBL" id="QJJX01000074">
    <property type="protein sequence ID" value="PXX15569.1"/>
    <property type="molecule type" value="Genomic_DNA"/>
</dbReference>
<comment type="caution">
    <text evidence="1">The sequence shown here is derived from an EMBL/GenBank/DDBJ whole genome shotgun (WGS) entry which is preliminary data.</text>
</comment>
<name>A0A318HP01_9BACT</name>
<evidence type="ECO:0000313" key="2">
    <source>
        <dbReference type="Proteomes" id="UP000248314"/>
    </source>
</evidence>
<evidence type="ECO:0000313" key="1">
    <source>
        <dbReference type="EMBL" id="PXX15569.1"/>
    </source>
</evidence>
<reference evidence="1 2" key="1">
    <citation type="submission" date="2018-05" db="EMBL/GenBank/DDBJ databases">
        <title>Genomic Encyclopedia of Type Strains, Phase I: the one thousand microbial genomes (KMG-I) project.</title>
        <authorList>
            <person name="Kyrpides N."/>
        </authorList>
    </citation>
    <scope>NUCLEOTIDE SEQUENCE [LARGE SCALE GENOMIC DNA]</scope>
    <source>
        <strain evidence="1 2">DSM 15611</strain>
    </source>
</reference>
<protein>
    <submittedName>
        <fullName evidence="1">Uncharacterized protein</fullName>
    </submittedName>
</protein>
<dbReference type="STRING" id="1122991.GCA_000613445_00116"/>
<dbReference type="Proteomes" id="UP000248314">
    <property type="component" value="Unassembled WGS sequence"/>
</dbReference>
<keyword evidence="2" id="KW-1185">Reference proteome</keyword>
<gene>
    <name evidence="1" type="ORF">EJ73_02836</name>
</gene>